<dbReference type="FunFam" id="3.30.40.10:FF:000006">
    <property type="entry name" value="CCR4-NOT transcription complex subunit 4"/>
    <property type="match status" value="1"/>
</dbReference>
<feature type="compositionally biased region" description="Low complexity" evidence="14">
    <location>
        <begin position="602"/>
        <end position="611"/>
    </location>
</feature>
<evidence type="ECO:0000256" key="14">
    <source>
        <dbReference type="SAM" id="MobiDB-lite"/>
    </source>
</evidence>
<evidence type="ECO:0000256" key="3">
    <source>
        <dbReference type="ARBA" id="ARBA00022723"/>
    </source>
</evidence>
<evidence type="ECO:0000256" key="11">
    <source>
        <dbReference type="PROSITE-ProRule" id="PRU00175"/>
    </source>
</evidence>
<feature type="compositionally biased region" description="Low complexity" evidence="14">
    <location>
        <begin position="894"/>
        <end position="907"/>
    </location>
</feature>
<keyword evidence="5" id="KW-0862">Zinc</keyword>
<evidence type="ECO:0000256" key="7">
    <source>
        <dbReference type="ARBA" id="ARBA00023015"/>
    </source>
</evidence>
<feature type="region of interest" description="Disordered" evidence="14">
    <location>
        <begin position="400"/>
        <end position="521"/>
    </location>
</feature>
<accession>A0A9X0AHC3</accession>
<dbReference type="InterPro" id="IPR039515">
    <property type="entry name" value="NOT4_mRING-HC-C4C4"/>
</dbReference>
<feature type="compositionally biased region" description="Low complexity" evidence="14">
    <location>
        <begin position="1088"/>
        <end position="1098"/>
    </location>
</feature>
<evidence type="ECO:0000256" key="9">
    <source>
        <dbReference type="ARBA" id="ARBA00023163"/>
    </source>
</evidence>
<evidence type="ECO:0000256" key="12">
    <source>
        <dbReference type="PROSITE-ProRule" id="PRU00176"/>
    </source>
</evidence>
<feature type="coiled-coil region" evidence="13">
    <location>
        <begin position="81"/>
        <end position="109"/>
    </location>
</feature>
<dbReference type="Pfam" id="PF14570">
    <property type="entry name" value="zf-RING_4"/>
    <property type="match status" value="1"/>
</dbReference>
<dbReference type="GO" id="GO:0030015">
    <property type="term" value="C:CCR4-NOT core complex"/>
    <property type="evidence" value="ECO:0007669"/>
    <property type="project" value="UniProtKB-ARBA"/>
</dbReference>
<dbReference type="InterPro" id="IPR034261">
    <property type="entry name" value="CNOT4_RRM"/>
</dbReference>
<evidence type="ECO:0000256" key="6">
    <source>
        <dbReference type="ARBA" id="ARBA00022884"/>
    </source>
</evidence>
<feature type="coiled-coil region" evidence="13">
    <location>
        <begin position="1433"/>
        <end position="1460"/>
    </location>
</feature>
<feature type="compositionally biased region" description="Polar residues" evidence="14">
    <location>
        <begin position="508"/>
        <end position="521"/>
    </location>
</feature>
<feature type="compositionally biased region" description="Low complexity" evidence="14">
    <location>
        <begin position="361"/>
        <end position="376"/>
    </location>
</feature>
<evidence type="ECO:0000256" key="10">
    <source>
        <dbReference type="ARBA" id="ARBA00023242"/>
    </source>
</evidence>
<dbReference type="InterPro" id="IPR001841">
    <property type="entry name" value="Znf_RING"/>
</dbReference>
<dbReference type="InterPro" id="IPR039780">
    <property type="entry name" value="Mot2"/>
</dbReference>
<feature type="domain" description="RING-type" evidence="15">
    <location>
        <begin position="15"/>
        <end position="58"/>
    </location>
</feature>
<keyword evidence="3" id="KW-0479">Metal-binding</keyword>
<keyword evidence="18" id="KW-1185">Reference proteome</keyword>
<keyword evidence="8 13" id="KW-0175">Coiled coil</keyword>
<dbReference type="PANTHER" id="PTHR12603:SF0">
    <property type="entry name" value="CCR4-NOT TRANSCRIPTION COMPLEX SUBUNIT 4"/>
    <property type="match status" value="1"/>
</dbReference>
<feature type="compositionally biased region" description="Polar residues" evidence="14">
    <location>
        <begin position="1029"/>
        <end position="1038"/>
    </location>
</feature>
<dbReference type="Proteomes" id="UP001152300">
    <property type="component" value="Unassembled WGS sequence"/>
</dbReference>
<dbReference type="GO" id="GO:0061630">
    <property type="term" value="F:ubiquitin protein ligase activity"/>
    <property type="evidence" value="ECO:0007669"/>
    <property type="project" value="UniProtKB-ARBA"/>
</dbReference>
<dbReference type="SMART" id="SM00361">
    <property type="entry name" value="RRM_1"/>
    <property type="match status" value="1"/>
</dbReference>
<feature type="compositionally biased region" description="Pro residues" evidence="14">
    <location>
        <begin position="1099"/>
        <end position="1108"/>
    </location>
</feature>
<keyword evidence="9" id="KW-0804">Transcription</keyword>
<dbReference type="CDD" id="cd16618">
    <property type="entry name" value="mRING-HC-C4C4_CNOT4"/>
    <property type="match status" value="1"/>
</dbReference>
<dbReference type="Gene3D" id="3.30.70.330">
    <property type="match status" value="1"/>
</dbReference>
<evidence type="ECO:0000256" key="1">
    <source>
        <dbReference type="ARBA" id="ARBA00004123"/>
    </source>
</evidence>
<feature type="region of interest" description="Disordered" evidence="14">
    <location>
        <begin position="588"/>
        <end position="623"/>
    </location>
</feature>
<feature type="compositionally biased region" description="Polar residues" evidence="14">
    <location>
        <begin position="1005"/>
        <end position="1014"/>
    </location>
</feature>
<dbReference type="InterPro" id="IPR003954">
    <property type="entry name" value="RRM_euk-type"/>
</dbReference>
<evidence type="ECO:0000259" key="16">
    <source>
        <dbReference type="PROSITE" id="PS50102"/>
    </source>
</evidence>
<dbReference type="PANTHER" id="PTHR12603">
    <property type="entry name" value="CCR4-NOT TRANSCRIPTION COMPLEX RELATED"/>
    <property type="match status" value="1"/>
</dbReference>
<name>A0A9X0AHC3_9HELO</name>
<dbReference type="OrthoDB" id="1923159at2759"/>
<dbReference type="PROSITE" id="PS50102">
    <property type="entry name" value="RRM"/>
    <property type="match status" value="1"/>
</dbReference>
<comment type="subcellular location">
    <subcellularLocation>
        <location evidence="1">Nucleus</location>
    </subcellularLocation>
</comment>
<feature type="compositionally biased region" description="Pro residues" evidence="14">
    <location>
        <begin position="742"/>
        <end position="757"/>
    </location>
</feature>
<evidence type="ECO:0008006" key="19">
    <source>
        <dbReference type="Google" id="ProtNLM"/>
    </source>
</evidence>
<dbReference type="PROSITE" id="PS50089">
    <property type="entry name" value="ZF_RING_2"/>
    <property type="match status" value="1"/>
</dbReference>
<dbReference type="Pfam" id="PF00076">
    <property type="entry name" value="RRM_1"/>
    <property type="match status" value="1"/>
</dbReference>
<feature type="compositionally biased region" description="Acidic residues" evidence="14">
    <location>
        <begin position="344"/>
        <end position="360"/>
    </location>
</feature>
<keyword evidence="6 12" id="KW-0694">RNA-binding</keyword>
<dbReference type="GO" id="GO:0005634">
    <property type="term" value="C:nucleus"/>
    <property type="evidence" value="ECO:0007669"/>
    <property type="project" value="UniProtKB-SubCell"/>
</dbReference>
<dbReference type="SUPFAM" id="SSF54928">
    <property type="entry name" value="RNA-binding domain, RBD"/>
    <property type="match status" value="1"/>
</dbReference>
<reference evidence="17" key="1">
    <citation type="submission" date="2022-11" db="EMBL/GenBank/DDBJ databases">
        <title>Genome Resource of Sclerotinia nivalis Strain SnTB1, a Plant Pathogen Isolated from American Ginseng.</title>
        <authorList>
            <person name="Fan S."/>
        </authorList>
    </citation>
    <scope>NUCLEOTIDE SEQUENCE</scope>
    <source>
        <strain evidence="17">SnTB1</strain>
    </source>
</reference>
<dbReference type="InterPro" id="IPR035979">
    <property type="entry name" value="RBD_domain_sf"/>
</dbReference>
<keyword evidence="10" id="KW-0539">Nucleus</keyword>
<dbReference type="SUPFAM" id="SSF57850">
    <property type="entry name" value="RING/U-box"/>
    <property type="match status" value="1"/>
</dbReference>
<keyword evidence="7" id="KW-0805">Transcription regulation</keyword>
<sequence length="1469" mass="156772">MAPQDSFIDEDEDTCPLCVEEFDLSDKNFQPCPCGYQICQFCFNNIKNNINGLCPACRRPYDEKTIKWKVVTPEEVAQFKANVQKNAKKKAEIRQKEAQKREVESLNRKHLAGLRVVQKNLVYVVGLSPSIREDELLQTLRGEKYFGQYGKIIKIVVSKSKQNESAQNVGSLGVYVTFASKLDAERCITAVNGSSNGDRILRAQLGTTKYCSAYLRNEVCTNKQCMFLHEPGDNDDSYSRQDLSSINSVNSQRPLPPKASSSRTQAQAAPPIQQAQPLAAAAPPMAREASKDSSDSGDGPALPSTANWANRGVQQQRSRRGSHATSGAAPSPAISNAIPSTNEAVEEETPELVEDQEESSGEASPIEAPEPSPLIEDVSHPVEEHLGAELLRSINSDVLSWDGPKIHEDDLASFPPLFDDHGGEKRRLMREQQQEEERLHMEQESQADVQSVPEPVEEQEPESGSLQLGGEPEDNGREINQPPGFQRRQSSQLPIQRGSTAGPFGPSLGQQQNYPQNISNLSSINGRSLTPLQQSQLSMFKSPSGVPSSFMDHISSPGGLGNPLNQNTALFQQQGHNRQSSRYSFAMDGAAGPSSIKPSANSKMMQQQASMMPPPSSHPQQGFQSFNSSIPAPPGLSGLKSNTPPIGGGMFGQGHGFGNSMGGGSAFGNANKENGNEMLREMLRGRPSAGGNQGLDTSKLDSTFDESISHNVDALVSDSVPDDLPMNYGEISRDVSRSNTPAFPPGLPNPHGHPPPAIREDPIGKPSSKALPMVAPFTPSRQSSMSHPPRVATPLAMSLPSTPSPVKSKISPVPVSEAPASQSQAKQEIKSIATTSGMSKEIAAQSSTAPVAPATPLLSAAGTPVTQRNLSTEEYPALGAQKEVRPPTSRKVSKAVTSSSKAPSAPKISNPQKSAKAGEKKPTPAVLTIPSSTKPDPKLLGAVETPEKNTPSTSEFPSLPATKSIPLRTIKVTQTPKAEVVPTGSPAPTSATSVAPYPVHPPDTPSEQDNASIMSATASRASSPAPSRNGQPLAQKINTAKRNKIKAQKKETALEAQMAAAAESKRTEEEQPPVLGRKMKVKKEKTKASSAASGSTPAPSRPASPPPVITAQEEIKAAEPAMSEKPVSLGSDKAVSKSEAKAKNKAKAQQATPPPEPPRAPIVEDEELAEKFTPPTPTPTSVVQELEGEGALNMSDHVFLKTPIGVNNEKKREKDATAPLESNPKLNISPEERAELNAGKPVHKIASGSIRIMLTPNGDCVRNLTAEEEERFLELQARLAADAGPTAFVSAKHNAGTGFNLVGGRAVPNGLPSYFPHTPASNTTPLDAVSKIQRDEALSYINQYVLPSLSNNAQLEKALSANALSGDMLQGSELSSWAPLSGNSPENQDFPYGSSPGDGNNLDTGIANMTASLTGGRDIDRGPQAQNVQLLNEKESESAMQIAKKETQELEKRLLAVLKKNRKMLLTGH</sequence>
<dbReference type="InterPro" id="IPR012677">
    <property type="entry name" value="Nucleotide-bd_a/b_plait_sf"/>
</dbReference>
<gene>
    <name evidence="17" type="ORF">OCU04_008095</name>
</gene>
<feature type="compositionally biased region" description="Low complexity" evidence="14">
    <location>
        <begin position="1015"/>
        <end position="1028"/>
    </location>
</feature>
<feature type="region of interest" description="Disordered" evidence="14">
    <location>
        <begin position="733"/>
        <end position="1164"/>
    </location>
</feature>
<evidence type="ECO:0000256" key="8">
    <source>
        <dbReference type="ARBA" id="ARBA00023054"/>
    </source>
</evidence>
<dbReference type="Gene3D" id="3.30.40.10">
    <property type="entry name" value="Zinc/RING finger domain, C3HC4 (zinc finger)"/>
    <property type="match status" value="1"/>
</dbReference>
<evidence type="ECO:0000256" key="13">
    <source>
        <dbReference type="SAM" id="Coils"/>
    </source>
</evidence>
<dbReference type="EMBL" id="JAPEIS010000009">
    <property type="protein sequence ID" value="KAJ8062840.1"/>
    <property type="molecule type" value="Genomic_DNA"/>
</dbReference>
<organism evidence="17 18">
    <name type="scientific">Sclerotinia nivalis</name>
    <dbReference type="NCBI Taxonomy" id="352851"/>
    <lineage>
        <taxon>Eukaryota</taxon>
        <taxon>Fungi</taxon>
        <taxon>Dikarya</taxon>
        <taxon>Ascomycota</taxon>
        <taxon>Pezizomycotina</taxon>
        <taxon>Leotiomycetes</taxon>
        <taxon>Helotiales</taxon>
        <taxon>Sclerotiniaceae</taxon>
        <taxon>Sclerotinia</taxon>
    </lineage>
</organism>
<feature type="compositionally biased region" description="Polar residues" evidence="14">
    <location>
        <begin position="819"/>
        <end position="849"/>
    </location>
</feature>
<dbReference type="GO" id="GO:0003723">
    <property type="term" value="F:RNA binding"/>
    <property type="evidence" value="ECO:0007669"/>
    <property type="project" value="UniProtKB-UniRule"/>
</dbReference>
<dbReference type="GO" id="GO:0010557">
    <property type="term" value="P:positive regulation of macromolecule biosynthetic process"/>
    <property type="evidence" value="ECO:0007669"/>
    <property type="project" value="UniProtKB-ARBA"/>
</dbReference>
<evidence type="ECO:0000256" key="5">
    <source>
        <dbReference type="ARBA" id="ARBA00022833"/>
    </source>
</evidence>
<dbReference type="GO" id="GO:0000956">
    <property type="term" value="P:nuclear-transcribed mRNA catabolic process"/>
    <property type="evidence" value="ECO:0007669"/>
    <property type="project" value="UniProtKB-ARBA"/>
</dbReference>
<feature type="compositionally biased region" description="Polar residues" evidence="14">
    <location>
        <begin position="240"/>
        <end position="264"/>
    </location>
</feature>
<evidence type="ECO:0000313" key="17">
    <source>
        <dbReference type="EMBL" id="KAJ8062840.1"/>
    </source>
</evidence>
<comment type="caution">
    <text evidence="17">The sequence shown here is derived from an EMBL/GenBank/DDBJ whole genome shotgun (WGS) entry which is preliminary data.</text>
</comment>
<dbReference type="InterPro" id="IPR013083">
    <property type="entry name" value="Znf_RING/FYVE/PHD"/>
</dbReference>
<feature type="compositionally biased region" description="Polar residues" evidence="14">
    <location>
        <begin position="487"/>
        <end position="499"/>
    </location>
</feature>
<feature type="compositionally biased region" description="Basic and acidic residues" evidence="14">
    <location>
        <begin position="418"/>
        <end position="443"/>
    </location>
</feature>
<feature type="compositionally biased region" description="Low complexity" evidence="14">
    <location>
        <begin position="326"/>
        <end position="340"/>
    </location>
</feature>
<protein>
    <recommendedName>
        <fullName evidence="19">General negative regulator of transcription subunit 4</fullName>
    </recommendedName>
</protein>
<dbReference type="CDD" id="cd12438">
    <property type="entry name" value="RRM_CNOT4"/>
    <property type="match status" value="1"/>
</dbReference>
<feature type="domain" description="RRM" evidence="16">
    <location>
        <begin position="120"/>
        <end position="208"/>
    </location>
</feature>
<evidence type="ECO:0000259" key="15">
    <source>
        <dbReference type="PROSITE" id="PS50089"/>
    </source>
</evidence>
<feature type="compositionally biased region" description="Low complexity" evidence="14">
    <location>
        <begin position="800"/>
        <end position="816"/>
    </location>
</feature>
<feature type="compositionally biased region" description="Low complexity" evidence="14">
    <location>
        <begin position="265"/>
        <end position="286"/>
    </location>
</feature>
<dbReference type="InterPro" id="IPR000504">
    <property type="entry name" value="RRM_dom"/>
</dbReference>
<dbReference type="GO" id="GO:0008270">
    <property type="term" value="F:zinc ion binding"/>
    <property type="evidence" value="ECO:0007669"/>
    <property type="project" value="UniProtKB-KW"/>
</dbReference>
<dbReference type="FunFam" id="3.30.70.330:FF:000257">
    <property type="entry name" value="CCR4-NOT core complex subunit Not4"/>
    <property type="match status" value="1"/>
</dbReference>
<evidence type="ECO:0000256" key="4">
    <source>
        <dbReference type="ARBA" id="ARBA00022771"/>
    </source>
</evidence>
<dbReference type="GO" id="GO:0016567">
    <property type="term" value="P:protein ubiquitination"/>
    <property type="evidence" value="ECO:0007669"/>
    <property type="project" value="TreeGrafter"/>
</dbReference>
<evidence type="ECO:0000256" key="2">
    <source>
        <dbReference type="ARBA" id="ARBA00022491"/>
    </source>
</evidence>
<keyword evidence="2" id="KW-0678">Repressor</keyword>
<dbReference type="GO" id="GO:0051254">
    <property type="term" value="P:positive regulation of RNA metabolic process"/>
    <property type="evidence" value="ECO:0007669"/>
    <property type="project" value="UniProtKB-ARBA"/>
</dbReference>
<evidence type="ECO:0000313" key="18">
    <source>
        <dbReference type="Proteomes" id="UP001152300"/>
    </source>
</evidence>
<proteinExistence type="predicted"/>
<feature type="region of interest" description="Disordered" evidence="14">
    <location>
        <begin position="232"/>
        <end position="381"/>
    </location>
</feature>
<keyword evidence="4 11" id="KW-0863">Zinc-finger</keyword>